<dbReference type="Pfam" id="PF00583">
    <property type="entry name" value="Acetyltransf_1"/>
    <property type="match status" value="1"/>
</dbReference>
<keyword evidence="1" id="KW-0808">Transferase</keyword>
<keyword evidence="2" id="KW-0012">Acyltransferase</keyword>
<organism evidence="3 4">
    <name type="scientific">Tessaracoccus lapidicaptus</name>
    <dbReference type="NCBI Taxonomy" id="1427523"/>
    <lineage>
        <taxon>Bacteria</taxon>
        <taxon>Bacillati</taxon>
        <taxon>Actinomycetota</taxon>
        <taxon>Actinomycetes</taxon>
        <taxon>Propionibacteriales</taxon>
        <taxon>Propionibacteriaceae</taxon>
        <taxon>Tessaracoccus</taxon>
    </lineage>
</organism>
<evidence type="ECO:0000313" key="3">
    <source>
        <dbReference type="EMBL" id="OCL33252.1"/>
    </source>
</evidence>
<dbReference type="InterPro" id="IPR050680">
    <property type="entry name" value="YpeA/RimI_acetyltransf"/>
</dbReference>
<dbReference type="RefSeq" id="WP_068751818.1">
    <property type="nucleotide sequence ID" value="NZ_LR214441.1"/>
</dbReference>
<dbReference type="EMBL" id="MBQD01000022">
    <property type="protein sequence ID" value="OCL33252.1"/>
    <property type="molecule type" value="Genomic_DNA"/>
</dbReference>
<evidence type="ECO:0000313" key="4">
    <source>
        <dbReference type="Proteomes" id="UP000093501"/>
    </source>
</evidence>
<accession>A0A1C0AKX6</accession>
<evidence type="ECO:0000256" key="1">
    <source>
        <dbReference type="ARBA" id="ARBA00022679"/>
    </source>
</evidence>
<reference evidence="4" key="1">
    <citation type="submission" date="2016-07" db="EMBL/GenBank/DDBJ databases">
        <authorList>
            <person name="Florea S."/>
            <person name="Webb J.S."/>
            <person name="Jaromczyk J."/>
            <person name="Schardl C.L."/>
        </authorList>
    </citation>
    <scope>NUCLEOTIDE SEQUENCE [LARGE SCALE GENOMIC DNA]</scope>
    <source>
        <strain evidence="4">IPBSL-7</strain>
    </source>
</reference>
<dbReference type="GO" id="GO:0016747">
    <property type="term" value="F:acyltransferase activity, transferring groups other than amino-acyl groups"/>
    <property type="evidence" value="ECO:0007669"/>
    <property type="project" value="InterPro"/>
</dbReference>
<dbReference type="SUPFAM" id="SSF55729">
    <property type="entry name" value="Acyl-CoA N-acyltransferases (Nat)"/>
    <property type="match status" value="1"/>
</dbReference>
<dbReference type="InterPro" id="IPR000182">
    <property type="entry name" value="GNAT_dom"/>
</dbReference>
<dbReference type="Gene3D" id="3.40.630.30">
    <property type="match status" value="1"/>
</dbReference>
<evidence type="ECO:0000256" key="2">
    <source>
        <dbReference type="ARBA" id="ARBA00023315"/>
    </source>
</evidence>
<dbReference type="CDD" id="cd04301">
    <property type="entry name" value="NAT_SF"/>
    <property type="match status" value="1"/>
</dbReference>
<dbReference type="PANTHER" id="PTHR43420:SF47">
    <property type="entry name" value="N-ACETYLTRANSFERASE DOMAIN-CONTAINING PROTEIN"/>
    <property type="match status" value="1"/>
</dbReference>
<dbReference type="PROSITE" id="PS51186">
    <property type="entry name" value="GNAT"/>
    <property type="match status" value="1"/>
</dbReference>
<gene>
    <name evidence="3" type="ORF">BCR15_05295</name>
</gene>
<comment type="caution">
    <text evidence="3">The sequence shown here is derived from an EMBL/GenBank/DDBJ whole genome shotgun (WGS) entry which is preliminary data.</text>
</comment>
<dbReference type="InterPro" id="IPR016181">
    <property type="entry name" value="Acyl_CoA_acyltransferase"/>
</dbReference>
<proteinExistence type="predicted"/>
<name>A0A1C0AKX6_9ACTN</name>
<dbReference type="AlphaFoldDB" id="A0A1C0AKX6"/>
<sequence length="176" mass="19828">MDLSFRRAEPHDTSAAQAAYRRIIDHLADTVDFPHWHTENHPTPAEVAGWIEAGELHLAVDVDDAIAGVVVLNHDAVDAYREAGWAIEAEPHEVLIVHALGVVPDHLGLGVARFLVDASIRVARERRCRAVRLDTYVENLPARRLYARYGFTDLGCHTVRYDGTELDQFHLFEYVL</sequence>
<dbReference type="Proteomes" id="UP000093501">
    <property type="component" value="Unassembled WGS sequence"/>
</dbReference>
<dbReference type="PANTHER" id="PTHR43420">
    <property type="entry name" value="ACETYLTRANSFERASE"/>
    <property type="match status" value="1"/>
</dbReference>
<protein>
    <submittedName>
        <fullName evidence="3">Uncharacterized protein</fullName>
    </submittedName>
</protein>
<keyword evidence="4" id="KW-1185">Reference proteome</keyword>